<dbReference type="Gene3D" id="2.102.10.10">
    <property type="entry name" value="Rieske [2Fe-2S] iron-sulphur domain"/>
    <property type="match status" value="1"/>
</dbReference>
<evidence type="ECO:0000256" key="2">
    <source>
        <dbReference type="ARBA" id="ARBA00022723"/>
    </source>
</evidence>
<evidence type="ECO:0000256" key="1">
    <source>
        <dbReference type="ARBA" id="ARBA00022714"/>
    </source>
</evidence>
<proteinExistence type="inferred from homology"/>
<dbReference type="InterPro" id="IPR036922">
    <property type="entry name" value="Rieske_2Fe-2S_sf"/>
</dbReference>
<name>A0A7T0G470_9BACT</name>
<evidence type="ECO:0000313" key="11">
    <source>
        <dbReference type="Proteomes" id="UP000594464"/>
    </source>
</evidence>
<dbReference type="PANTHER" id="PTHR21496">
    <property type="entry name" value="FERREDOXIN-RELATED"/>
    <property type="match status" value="1"/>
</dbReference>
<keyword evidence="5" id="KW-0411">Iron-sulfur</keyword>
<evidence type="ECO:0000256" key="8">
    <source>
        <dbReference type="ARBA" id="ARBA00038001"/>
    </source>
</evidence>
<dbReference type="InterPro" id="IPR017941">
    <property type="entry name" value="Rieske_2Fe-2S"/>
</dbReference>
<dbReference type="InterPro" id="IPR012748">
    <property type="entry name" value="Rieske-like_NirD"/>
</dbReference>
<dbReference type="AlphaFoldDB" id="A0A7T0G470"/>
<evidence type="ECO:0000256" key="7">
    <source>
        <dbReference type="ARBA" id="ARBA00034078"/>
    </source>
</evidence>
<dbReference type="GO" id="GO:0042128">
    <property type="term" value="P:nitrate assimilation"/>
    <property type="evidence" value="ECO:0007669"/>
    <property type="project" value="UniProtKB-KW"/>
</dbReference>
<dbReference type="GO" id="GO:0008942">
    <property type="term" value="F:nitrite reductase [NAD(P)H] activity"/>
    <property type="evidence" value="ECO:0007669"/>
    <property type="project" value="InterPro"/>
</dbReference>
<evidence type="ECO:0000259" key="9">
    <source>
        <dbReference type="PROSITE" id="PS51296"/>
    </source>
</evidence>
<accession>A0A7T0G470</accession>
<dbReference type="SUPFAM" id="SSF50022">
    <property type="entry name" value="ISP domain"/>
    <property type="match status" value="1"/>
</dbReference>
<gene>
    <name evidence="10" type="ORF">G3M78_12100</name>
</gene>
<keyword evidence="6" id="KW-0534">Nitrate assimilation</keyword>
<evidence type="ECO:0000256" key="4">
    <source>
        <dbReference type="ARBA" id="ARBA00023004"/>
    </source>
</evidence>
<dbReference type="GO" id="GO:0051537">
    <property type="term" value="F:2 iron, 2 sulfur cluster binding"/>
    <property type="evidence" value="ECO:0007669"/>
    <property type="project" value="UniProtKB-KW"/>
</dbReference>
<dbReference type="EMBL" id="CP048620">
    <property type="protein sequence ID" value="QPJ66093.1"/>
    <property type="molecule type" value="Genomic_DNA"/>
</dbReference>
<protein>
    <submittedName>
        <fullName evidence="10">Rieske (2Fe-2S) protein</fullName>
    </submittedName>
</protein>
<evidence type="ECO:0000256" key="6">
    <source>
        <dbReference type="ARBA" id="ARBA00023063"/>
    </source>
</evidence>
<dbReference type="PANTHER" id="PTHR21496:SF0">
    <property type="entry name" value="RIESKE DOMAIN-CONTAINING PROTEIN"/>
    <property type="match status" value="1"/>
</dbReference>
<feature type="domain" description="Rieske" evidence="9">
    <location>
        <begin position="5"/>
        <end position="100"/>
    </location>
</feature>
<dbReference type="Pfam" id="PF13806">
    <property type="entry name" value="Rieske_2"/>
    <property type="match status" value="1"/>
</dbReference>
<dbReference type="PROSITE" id="PS51296">
    <property type="entry name" value="RIESKE"/>
    <property type="match status" value="1"/>
</dbReference>
<sequence length="104" mass="11786">MTAFVEVAHIDDLQSKDRVRVEWDGRRVTIFKIEEKFYAILDTCPHKKTAPLLRGTLDGVGIKCPNHGFRFDLETGQCAVSDDFNTTVFSVKVEDGKIFLAPRN</sequence>
<evidence type="ECO:0000256" key="3">
    <source>
        <dbReference type="ARBA" id="ARBA00023002"/>
    </source>
</evidence>
<evidence type="ECO:0000313" key="10">
    <source>
        <dbReference type="EMBL" id="QPJ66093.1"/>
    </source>
</evidence>
<dbReference type="KEGG" id="nva:G3M78_12100"/>
<dbReference type="Proteomes" id="UP000594464">
    <property type="component" value="Chromosome"/>
</dbReference>
<comment type="cofactor">
    <cofactor evidence="7">
        <name>[2Fe-2S] cluster</name>
        <dbReference type="ChEBI" id="CHEBI:190135"/>
    </cofactor>
</comment>
<keyword evidence="3" id="KW-0560">Oxidoreductase</keyword>
<comment type="similarity">
    <text evidence="8">Belongs to the bacterial ring-hydroxylating dioxygenase ferredoxin component family.</text>
</comment>
<keyword evidence="2" id="KW-0479">Metal-binding</keyword>
<organism evidence="10 11">
    <name type="scientific">Candidatus Nitrohelix vancouverensis</name>
    <dbReference type="NCBI Taxonomy" id="2705534"/>
    <lineage>
        <taxon>Bacteria</taxon>
        <taxon>Pseudomonadati</taxon>
        <taxon>Nitrospinota/Tectimicrobiota group</taxon>
        <taxon>Nitrospinota</taxon>
        <taxon>Nitrospinia</taxon>
        <taxon>Nitrospinales</taxon>
        <taxon>Nitrospinaceae</taxon>
        <taxon>Candidatus Nitrohelix</taxon>
    </lineage>
</organism>
<keyword evidence="4" id="KW-0408">Iron</keyword>
<reference evidence="11" key="1">
    <citation type="submission" date="2020-02" db="EMBL/GenBank/DDBJ databases">
        <title>Genomic and physiological characterization of two novel Nitrospinaceae genera.</title>
        <authorList>
            <person name="Mueller A.J."/>
            <person name="Jung M.-Y."/>
            <person name="Strachan C.R."/>
            <person name="Herbold C.W."/>
            <person name="Kirkegaard R.H."/>
            <person name="Daims H."/>
        </authorList>
    </citation>
    <scope>NUCLEOTIDE SEQUENCE [LARGE SCALE GENOMIC DNA]</scope>
</reference>
<keyword evidence="1" id="KW-0001">2Fe-2S</keyword>
<dbReference type="GO" id="GO:0046872">
    <property type="term" value="F:metal ion binding"/>
    <property type="evidence" value="ECO:0007669"/>
    <property type="project" value="UniProtKB-KW"/>
</dbReference>
<evidence type="ECO:0000256" key="5">
    <source>
        <dbReference type="ARBA" id="ARBA00023014"/>
    </source>
</evidence>